<dbReference type="RefSeq" id="WP_081174863.1">
    <property type="nucleotide sequence ID" value="NZ_MSPX01000004.1"/>
</dbReference>
<name>A0ABX3PG18_9HYPH</name>
<proteinExistence type="predicted"/>
<accession>A0ABX3PG18</accession>
<reference evidence="1 2" key="1">
    <citation type="journal article" date="2017" name="Antonie Van Leeuwenhoek">
        <title>Rhizobium rhizosphaerae sp. nov., a novel species isolated from rice rhizosphere.</title>
        <authorList>
            <person name="Zhao J.J."/>
            <person name="Zhang J."/>
            <person name="Zhang R.J."/>
            <person name="Zhang C.W."/>
            <person name="Yin H.Q."/>
            <person name="Zhang X.X."/>
        </authorList>
    </citation>
    <scope>NUCLEOTIDE SEQUENCE [LARGE SCALE GENOMIC DNA]</scope>
    <source>
        <strain evidence="1 2">RD15</strain>
    </source>
</reference>
<protein>
    <submittedName>
        <fullName evidence="1">Uncharacterized protein</fullName>
    </submittedName>
</protein>
<organism evidence="1 2">
    <name type="scientific">Xaviernesmea rhizosphaerae</name>
    <dbReference type="NCBI Taxonomy" id="1672749"/>
    <lineage>
        <taxon>Bacteria</taxon>
        <taxon>Pseudomonadati</taxon>
        <taxon>Pseudomonadota</taxon>
        <taxon>Alphaproteobacteria</taxon>
        <taxon>Hyphomicrobiales</taxon>
        <taxon>Rhizobiaceae</taxon>
        <taxon>Rhizobium/Agrobacterium group</taxon>
        <taxon>Xaviernesmea</taxon>
    </lineage>
</organism>
<evidence type="ECO:0000313" key="2">
    <source>
        <dbReference type="Proteomes" id="UP000192652"/>
    </source>
</evidence>
<dbReference type="EMBL" id="MSPX01000004">
    <property type="protein sequence ID" value="OQP87081.1"/>
    <property type="molecule type" value="Genomic_DNA"/>
</dbReference>
<keyword evidence="2" id="KW-1185">Reference proteome</keyword>
<dbReference type="Proteomes" id="UP000192652">
    <property type="component" value="Unassembled WGS sequence"/>
</dbReference>
<comment type="caution">
    <text evidence="1">The sequence shown here is derived from an EMBL/GenBank/DDBJ whole genome shotgun (WGS) entry which is preliminary data.</text>
</comment>
<evidence type="ECO:0000313" key="1">
    <source>
        <dbReference type="EMBL" id="OQP87081.1"/>
    </source>
</evidence>
<sequence length="113" mass="11868">MGDIGKIGVIGGQGKGLVRLCERAASAADASLADILADGASLVGVHVVQDALHEVPLTRHSADRDFAVRQRSAGGGAREIRQHAEQRQDLLFGRGVVQGCQRLARDPSSCQKS</sequence>
<gene>
    <name evidence="1" type="ORF">BTR14_06475</name>
</gene>